<evidence type="ECO:0000313" key="1">
    <source>
        <dbReference type="EMBL" id="CAB4123940.1"/>
    </source>
</evidence>
<protein>
    <recommendedName>
        <fullName evidence="2">Lacal_2735 family protein</fullName>
    </recommendedName>
</protein>
<gene>
    <name evidence="1" type="ORF">UFOVP45_67</name>
</gene>
<organism evidence="1">
    <name type="scientific">uncultured Caudovirales phage</name>
    <dbReference type="NCBI Taxonomy" id="2100421"/>
    <lineage>
        <taxon>Viruses</taxon>
        <taxon>Duplodnaviria</taxon>
        <taxon>Heunggongvirae</taxon>
        <taxon>Uroviricota</taxon>
        <taxon>Caudoviricetes</taxon>
        <taxon>Peduoviridae</taxon>
        <taxon>Maltschvirus</taxon>
        <taxon>Maltschvirus maltsch</taxon>
    </lineage>
</organism>
<evidence type="ECO:0008006" key="2">
    <source>
        <dbReference type="Google" id="ProtNLM"/>
    </source>
</evidence>
<dbReference type="EMBL" id="LR796175">
    <property type="protein sequence ID" value="CAB4123940.1"/>
    <property type="molecule type" value="Genomic_DNA"/>
</dbReference>
<name>A0A6J5KUP6_9CAUD</name>
<accession>A0A6J5KUP6</accession>
<reference evidence="1" key="1">
    <citation type="submission" date="2020-04" db="EMBL/GenBank/DDBJ databases">
        <authorList>
            <person name="Chiriac C."/>
            <person name="Salcher M."/>
            <person name="Ghai R."/>
            <person name="Kavagutti S V."/>
        </authorList>
    </citation>
    <scope>NUCLEOTIDE SEQUENCE</scope>
</reference>
<proteinExistence type="predicted"/>
<sequence length="57" mass="6858">MFISKKKHEQKIFEAKLKAMHDIHDSQNYDKLSELQREVSKLKKQVLKLQEQVKNGY</sequence>